<evidence type="ECO:0000313" key="4">
    <source>
        <dbReference type="Proteomes" id="UP000243217"/>
    </source>
</evidence>
<dbReference type="OrthoDB" id="5981550at2759"/>
<dbReference type="InterPro" id="IPR051625">
    <property type="entry name" value="Signaling_Regulatory_Domain"/>
</dbReference>
<reference evidence="3 4" key="1">
    <citation type="journal article" date="2014" name="Genome Biol. Evol.">
        <title>The secreted proteins of Achlya hypogyna and Thraustotheca clavata identify the ancestral oomycete secretome and reveal gene acquisitions by horizontal gene transfer.</title>
        <authorList>
            <person name="Misner I."/>
            <person name="Blouin N."/>
            <person name="Leonard G."/>
            <person name="Richards T.A."/>
            <person name="Lane C.E."/>
        </authorList>
    </citation>
    <scope>NUCLEOTIDE SEQUENCE [LARGE SCALE GENOMIC DNA]</scope>
    <source>
        <strain evidence="3 4">ATCC 34112</strain>
    </source>
</reference>
<organism evidence="3 4">
    <name type="scientific">Thraustotheca clavata</name>
    <dbReference type="NCBI Taxonomy" id="74557"/>
    <lineage>
        <taxon>Eukaryota</taxon>
        <taxon>Sar</taxon>
        <taxon>Stramenopiles</taxon>
        <taxon>Oomycota</taxon>
        <taxon>Saprolegniomycetes</taxon>
        <taxon>Saprolegniales</taxon>
        <taxon>Achlyaceae</taxon>
        <taxon>Thraustotheca</taxon>
    </lineage>
</organism>
<keyword evidence="1" id="KW-0677">Repeat</keyword>
<evidence type="ECO:0000313" key="3">
    <source>
        <dbReference type="EMBL" id="OQR88992.1"/>
    </source>
</evidence>
<protein>
    <submittedName>
        <fullName evidence="3">Crinkler (CRN) family protein</fullName>
    </submittedName>
</protein>
<dbReference type="Gene3D" id="2.130.10.30">
    <property type="entry name" value="Regulator of chromosome condensation 1/beta-lactamase-inhibitor protein II"/>
    <property type="match status" value="1"/>
</dbReference>
<evidence type="ECO:0000256" key="1">
    <source>
        <dbReference type="ARBA" id="ARBA00022737"/>
    </source>
</evidence>
<gene>
    <name evidence="3" type="ORF">THRCLA_09977</name>
</gene>
<accession>A0A1V9YT93</accession>
<evidence type="ECO:0000256" key="2">
    <source>
        <dbReference type="PROSITE-ProRule" id="PRU00235"/>
    </source>
</evidence>
<dbReference type="SUPFAM" id="SSF50985">
    <property type="entry name" value="RCC1/BLIP-II"/>
    <property type="match status" value="1"/>
</dbReference>
<dbReference type="InterPro" id="IPR009091">
    <property type="entry name" value="RCC1/BLIP-II"/>
</dbReference>
<comment type="caution">
    <text evidence="3">The sequence shown here is derived from an EMBL/GenBank/DDBJ whole genome shotgun (WGS) entry which is preliminary data.</text>
</comment>
<dbReference type="PROSITE" id="PS50012">
    <property type="entry name" value="RCC1_3"/>
    <property type="match status" value="3"/>
</dbReference>
<dbReference type="InterPro" id="IPR000408">
    <property type="entry name" value="Reg_chr_condens"/>
</dbReference>
<feature type="repeat" description="RCC1" evidence="2">
    <location>
        <begin position="455"/>
        <end position="507"/>
    </location>
</feature>
<dbReference type="AlphaFoldDB" id="A0A1V9YT93"/>
<sequence>MNSHAKVESDHAAEISDLFDEIVNKTNGTVSHIELSTVLSLTAGAAKNDLLLLVDEMKQKKLELGKKQFIRLLLKRAYNSWNSHLNQHENVALSHVIVTLKRHRHMKIFSEFFMSKGVAGAQFVGPDQVKSMTGSNKELQSATDTINESSNINENTVHKTKEQLHDQWLWNQRKQLVRVYRSFKCQAQNVFAIVFNAKSRRLELHLVSPNSRHVQIYSSRYFIILLSRNGGQFAVACTSYLGHRNYLERIKGCHHCVSPDALLTNYIFCNGKEPNIGAGLAEPVLQQAYQVDPSVPFSALKMISLETFIATNIDHLHSNHGSITFSSMGQLYEWSCKEIVDREVEKCNPMVKTSCIHPTIAEVNVISSSHYIVPRMHQRAAHEYCSYLSQRAYILEGSTTPIQVKIALESDVTSVCCLWNESKIKMGPRHVQSQLKHMKSISSGGEITIALSEDGHVYSWGKGAYGKLGVGSRYSAHARIATKLSGFSKPITRVVCGTHHVLAIDEIGITYSWGGNSHGQLGTGNLNDVCHPEPLVLLKDKIIIDLMAGDDHSLVLTDHGQVFSFGINWCGQLGIASPTKMHVTVPTLVPFSSEDSDTIYLIQSIAMTCAAVSITGKVYVWGLCAMPLLGVVCRYEPQLLDFSVFDKPKLIKEDFTSMITSVAISAGNVVLALAPSTSFSSLLDRSRGRDNNCPLERSTLDTRRCCLLNTTEFFGRFELGEEVIHVLVELPEAAAGVVSTSQYIKELIKESVGKLADEREEKQSMRLREDCLNFDKPVDTSIVGYQWLPNVAESEGDFQLVDIAGDKSLLSTVDPRLPFRMNGTADVLLVNRRARNPLNKLAGIRVVIELKKKVESSHFPQALGQLASCSLKAPLHCYPVSLLTDHWHFSWFNENHVVAQVTLKYRRTR</sequence>
<keyword evidence="4" id="KW-1185">Reference proteome</keyword>
<name>A0A1V9YT93_9STRA</name>
<proteinExistence type="predicted"/>
<dbReference type="EMBL" id="JNBS01002912">
    <property type="protein sequence ID" value="OQR88992.1"/>
    <property type="molecule type" value="Genomic_DNA"/>
</dbReference>
<dbReference type="PANTHER" id="PTHR22872:SF2">
    <property type="entry name" value="INHIBITOR OF BRUTON TYROSINE KINASE"/>
    <property type="match status" value="1"/>
</dbReference>
<feature type="repeat" description="RCC1" evidence="2">
    <location>
        <begin position="560"/>
        <end position="604"/>
    </location>
</feature>
<dbReference type="PANTHER" id="PTHR22872">
    <property type="entry name" value="BTK-BINDING PROTEIN-RELATED"/>
    <property type="match status" value="1"/>
</dbReference>
<feature type="repeat" description="RCC1" evidence="2">
    <location>
        <begin position="508"/>
        <end position="559"/>
    </location>
</feature>
<dbReference type="STRING" id="74557.A0A1V9YT93"/>
<dbReference type="Pfam" id="PF00415">
    <property type="entry name" value="RCC1"/>
    <property type="match status" value="2"/>
</dbReference>
<dbReference type="PRINTS" id="PR00633">
    <property type="entry name" value="RCCNDNSATION"/>
</dbReference>
<dbReference type="Proteomes" id="UP000243217">
    <property type="component" value="Unassembled WGS sequence"/>
</dbReference>